<dbReference type="AlphaFoldDB" id="A0A2N8PRB3"/>
<evidence type="ECO:0000256" key="1">
    <source>
        <dbReference type="SAM" id="MobiDB-lite"/>
    </source>
</evidence>
<comment type="caution">
    <text evidence="2">The sequence shown here is derived from an EMBL/GenBank/DDBJ whole genome shotgun (WGS) entry which is preliminary data.</text>
</comment>
<evidence type="ECO:0000313" key="3">
    <source>
        <dbReference type="Proteomes" id="UP000236047"/>
    </source>
</evidence>
<keyword evidence="3" id="KW-1185">Reference proteome</keyword>
<protein>
    <submittedName>
        <fullName evidence="2">Uncharacterized protein</fullName>
    </submittedName>
</protein>
<evidence type="ECO:0000313" key="2">
    <source>
        <dbReference type="EMBL" id="PNE43537.1"/>
    </source>
</evidence>
<name>A0A2N8PRB3_STRNR</name>
<dbReference type="Proteomes" id="UP000236047">
    <property type="component" value="Unassembled WGS sequence"/>
</dbReference>
<dbReference type="EMBL" id="LJSN01000001">
    <property type="protein sequence ID" value="PNE43537.1"/>
    <property type="molecule type" value="Genomic_DNA"/>
</dbReference>
<gene>
    <name evidence="2" type="ORF">AOB60_01175</name>
</gene>
<feature type="region of interest" description="Disordered" evidence="1">
    <location>
        <begin position="106"/>
        <end position="125"/>
    </location>
</feature>
<sequence>MLNELMRDIERGTIRNQQVPLALRDDGNHHANDKGLCHVTAEAAPSQPHTRIESDHLVPSASELVGVHRNEFGDLEQVGIRVQFEEACQDLGVRLVGEQVLRRGSSSASPWPCGRRGGGRPARWGRDQVLSERPRSLRWRRTHGPPDSVVTGVWRRARQVRHQGALAATCCSGRM</sequence>
<proteinExistence type="predicted"/>
<reference evidence="3" key="1">
    <citation type="submission" date="2015-09" db="EMBL/GenBank/DDBJ databases">
        <authorList>
            <person name="Graham D.E."/>
            <person name="Mahan K.M."/>
            <person name="Klingeman D.M."/>
            <person name="Fida T."/>
            <person name="Giannone R.J."/>
            <person name="Hettich R.L."/>
            <person name="Parry R.J."/>
            <person name="Spain J.C."/>
        </authorList>
    </citation>
    <scope>NUCLEOTIDE SEQUENCE [LARGE SCALE GENOMIC DNA]</scope>
    <source>
        <strain evidence="3">JCM 4701</strain>
    </source>
</reference>
<accession>A0A2N8PRB3</accession>
<organism evidence="2 3">
    <name type="scientific">Streptomyces noursei</name>
    <name type="common">Streptomyces albulus</name>
    <dbReference type="NCBI Taxonomy" id="1971"/>
    <lineage>
        <taxon>Bacteria</taxon>
        <taxon>Bacillati</taxon>
        <taxon>Actinomycetota</taxon>
        <taxon>Actinomycetes</taxon>
        <taxon>Kitasatosporales</taxon>
        <taxon>Streptomycetaceae</taxon>
        <taxon>Streptomyces</taxon>
    </lineage>
</organism>